<dbReference type="Proteomes" id="UP000541969">
    <property type="component" value="Unassembled WGS sequence"/>
</dbReference>
<evidence type="ECO:0000256" key="2">
    <source>
        <dbReference type="ARBA" id="ARBA00010692"/>
    </source>
</evidence>
<dbReference type="PANTHER" id="PTHR34295">
    <property type="entry name" value="BIOTIN TRANSPORTER BIOY"/>
    <property type="match status" value="1"/>
</dbReference>
<evidence type="ECO:0000256" key="3">
    <source>
        <dbReference type="ARBA" id="ARBA00022448"/>
    </source>
</evidence>
<dbReference type="EMBL" id="JACBZT010000001">
    <property type="protein sequence ID" value="NYJ06984.1"/>
    <property type="molecule type" value="Genomic_DNA"/>
</dbReference>
<feature type="transmembrane region" description="Helical" evidence="9">
    <location>
        <begin position="114"/>
        <end position="138"/>
    </location>
</feature>
<feature type="transmembrane region" description="Helical" evidence="9">
    <location>
        <begin position="34"/>
        <end position="50"/>
    </location>
</feature>
<comment type="caution">
    <text evidence="10">The sequence shown here is derived from an EMBL/GenBank/DDBJ whole genome shotgun (WGS) entry which is preliminary data.</text>
</comment>
<keyword evidence="7 8" id="KW-0472">Membrane</keyword>
<dbReference type="GO" id="GO:0005886">
    <property type="term" value="C:plasma membrane"/>
    <property type="evidence" value="ECO:0007669"/>
    <property type="project" value="UniProtKB-SubCell"/>
</dbReference>
<evidence type="ECO:0000256" key="7">
    <source>
        <dbReference type="ARBA" id="ARBA00023136"/>
    </source>
</evidence>
<keyword evidence="5 9" id="KW-0812">Transmembrane</keyword>
<comment type="subcellular location">
    <subcellularLocation>
        <location evidence="1 8">Cell membrane</location>
        <topology evidence="1 8">Multi-pass membrane protein</topology>
    </subcellularLocation>
</comment>
<dbReference type="RefSeq" id="WP_179718484.1">
    <property type="nucleotide sequence ID" value="NZ_JACBZT010000001.1"/>
</dbReference>
<reference evidence="10 11" key="1">
    <citation type="submission" date="2020-07" db="EMBL/GenBank/DDBJ databases">
        <title>Sequencing the genomes of 1000 actinobacteria strains.</title>
        <authorList>
            <person name="Klenk H.-P."/>
        </authorList>
    </citation>
    <scope>NUCLEOTIDE SEQUENCE [LARGE SCALE GENOMIC DNA]</scope>
    <source>
        <strain evidence="10 11">DSM 104001</strain>
    </source>
</reference>
<gene>
    <name evidence="10" type="ORF">GGQ55_003262</name>
</gene>
<dbReference type="AlphaFoldDB" id="A0A853CGC9"/>
<keyword evidence="4 8" id="KW-1003">Cell membrane</keyword>
<accession>A0A853CGC9</accession>
<proteinExistence type="inferred from homology"/>
<evidence type="ECO:0000313" key="10">
    <source>
        <dbReference type="EMBL" id="NYJ06984.1"/>
    </source>
</evidence>
<evidence type="ECO:0000256" key="9">
    <source>
        <dbReference type="SAM" id="Phobius"/>
    </source>
</evidence>
<dbReference type="Pfam" id="PF02632">
    <property type="entry name" value="BioY"/>
    <property type="match status" value="1"/>
</dbReference>
<dbReference type="InterPro" id="IPR003784">
    <property type="entry name" value="BioY"/>
</dbReference>
<feature type="transmembrane region" description="Helical" evidence="9">
    <location>
        <begin position="57"/>
        <end position="82"/>
    </location>
</feature>
<protein>
    <recommendedName>
        <fullName evidence="8">Biotin transporter</fullName>
    </recommendedName>
</protein>
<name>A0A853CGC9_9ACTN</name>
<comment type="similarity">
    <text evidence="2 8">Belongs to the BioY family.</text>
</comment>
<evidence type="ECO:0000256" key="5">
    <source>
        <dbReference type="ARBA" id="ARBA00022692"/>
    </source>
</evidence>
<evidence type="ECO:0000256" key="1">
    <source>
        <dbReference type="ARBA" id="ARBA00004651"/>
    </source>
</evidence>
<sequence>MKTRDLAYIALFAALTAVLGLLPAIPVPAVPVPITAQTLGVMLAGAVLGARRGFLALLLFLVVVAIGLPVLSGGRGGLSVFVSPSAGFLYSWPVAALVTGLLTEAFWRRFNLAWAMVATLVGGIVVVYAIGIPFISVYSDVPLSAAFTGSLVFVPGDVVKAVVAALVAVAVRRAYPVIERPRRAPAAP</sequence>
<evidence type="ECO:0000256" key="4">
    <source>
        <dbReference type="ARBA" id="ARBA00022475"/>
    </source>
</evidence>
<keyword evidence="11" id="KW-1185">Reference proteome</keyword>
<organism evidence="10 11">
    <name type="scientific">Petropleomorpha daqingensis</name>
    <dbReference type="NCBI Taxonomy" id="2026353"/>
    <lineage>
        <taxon>Bacteria</taxon>
        <taxon>Bacillati</taxon>
        <taxon>Actinomycetota</taxon>
        <taxon>Actinomycetes</taxon>
        <taxon>Geodermatophilales</taxon>
        <taxon>Geodermatophilaceae</taxon>
        <taxon>Petropleomorpha</taxon>
    </lineage>
</organism>
<dbReference type="PANTHER" id="PTHR34295:SF4">
    <property type="entry name" value="BIOTIN TRANSPORTER BIOY-RELATED"/>
    <property type="match status" value="1"/>
</dbReference>
<keyword evidence="6 9" id="KW-1133">Transmembrane helix</keyword>
<evidence type="ECO:0000313" key="11">
    <source>
        <dbReference type="Proteomes" id="UP000541969"/>
    </source>
</evidence>
<feature type="transmembrane region" description="Helical" evidence="9">
    <location>
        <begin position="158"/>
        <end position="175"/>
    </location>
</feature>
<feature type="transmembrane region" description="Helical" evidence="9">
    <location>
        <begin position="88"/>
        <end position="107"/>
    </location>
</feature>
<evidence type="ECO:0000256" key="6">
    <source>
        <dbReference type="ARBA" id="ARBA00022989"/>
    </source>
</evidence>
<dbReference type="GO" id="GO:0015225">
    <property type="term" value="F:biotin transmembrane transporter activity"/>
    <property type="evidence" value="ECO:0007669"/>
    <property type="project" value="UniProtKB-UniRule"/>
</dbReference>
<evidence type="ECO:0000256" key="8">
    <source>
        <dbReference type="PIRNR" id="PIRNR016661"/>
    </source>
</evidence>
<dbReference type="Gene3D" id="1.10.1760.20">
    <property type="match status" value="1"/>
</dbReference>
<keyword evidence="3 8" id="KW-0813">Transport</keyword>
<dbReference type="PIRSF" id="PIRSF016661">
    <property type="entry name" value="BioY"/>
    <property type="match status" value="1"/>
</dbReference>